<dbReference type="Proteomes" id="UP001420932">
    <property type="component" value="Unassembled WGS sequence"/>
</dbReference>
<dbReference type="GO" id="GO:0005985">
    <property type="term" value="P:sucrose metabolic process"/>
    <property type="evidence" value="ECO:0007669"/>
    <property type="project" value="InterPro"/>
</dbReference>
<keyword evidence="8" id="KW-1185">Reference proteome</keyword>
<dbReference type="AlphaFoldDB" id="A0AAP0FDC8"/>
<evidence type="ECO:0000256" key="2">
    <source>
        <dbReference type="ARBA" id="ARBA00012540"/>
    </source>
</evidence>
<dbReference type="Pfam" id="PF24862">
    <property type="entry name" value="SUS_EPBD"/>
    <property type="match status" value="1"/>
</dbReference>
<dbReference type="InterPro" id="IPR056736">
    <property type="entry name" value="SUS_EPBD"/>
</dbReference>
<evidence type="ECO:0000313" key="8">
    <source>
        <dbReference type="Proteomes" id="UP001420932"/>
    </source>
</evidence>
<gene>
    <name evidence="7" type="ORF">Syun_023808</name>
</gene>
<comment type="caution">
    <text evidence="7">The sequence shown here is derived from an EMBL/GenBank/DDBJ whole genome shotgun (WGS) entry which is preliminary data.</text>
</comment>
<evidence type="ECO:0000256" key="5">
    <source>
        <dbReference type="ARBA" id="ARBA00049030"/>
    </source>
</evidence>
<proteinExistence type="inferred from homology"/>
<evidence type="ECO:0000259" key="6">
    <source>
        <dbReference type="Pfam" id="PF24862"/>
    </source>
</evidence>
<organism evidence="7 8">
    <name type="scientific">Stephania yunnanensis</name>
    <dbReference type="NCBI Taxonomy" id="152371"/>
    <lineage>
        <taxon>Eukaryota</taxon>
        <taxon>Viridiplantae</taxon>
        <taxon>Streptophyta</taxon>
        <taxon>Embryophyta</taxon>
        <taxon>Tracheophyta</taxon>
        <taxon>Spermatophyta</taxon>
        <taxon>Magnoliopsida</taxon>
        <taxon>Ranunculales</taxon>
        <taxon>Menispermaceae</taxon>
        <taxon>Menispermoideae</taxon>
        <taxon>Cissampelideae</taxon>
        <taxon>Stephania</taxon>
    </lineage>
</organism>
<keyword evidence="4" id="KW-0808">Transferase</keyword>
<sequence length="186" mass="20952">MPNTQLALAGLALARLTPSRSLNKLKSSQHRLALACTRLSSPSSSLEGPKSLSKGNWSAPCRADFEPFNATFPRPTRSSSIGNGVQFLNRHLSSIIFRNKDCLEPFLDFLRAHKHKGHVMMVNDRIYNISRLQFALVKAKEFVSRLQPDTPYSEFEHKGVIKCNLSAFSFCEVLLEKEVDDDEDKE</sequence>
<evidence type="ECO:0000256" key="1">
    <source>
        <dbReference type="ARBA" id="ARBA00005894"/>
    </source>
</evidence>
<protein>
    <recommendedName>
        <fullName evidence="2">sucrose synthase</fullName>
        <ecNumber evidence="2">2.4.1.13</ecNumber>
    </recommendedName>
</protein>
<dbReference type="GO" id="GO:0016157">
    <property type="term" value="F:sucrose synthase activity"/>
    <property type="evidence" value="ECO:0007669"/>
    <property type="project" value="UniProtKB-EC"/>
</dbReference>
<dbReference type="PANTHER" id="PTHR45839">
    <property type="match status" value="1"/>
</dbReference>
<dbReference type="EC" id="2.4.1.13" evidence="2"/>
<comment type="similarity">
    <text evidence="1">Belongs to the glycosyltransferase 1 family. Plant sucrose synthase subfamily.</text>
</comment>
<dbReference type="Gene3D" id="1.20.120.1230">
    <property type="match status" value="1"/>
</dbReference>
<keyword evidence="3" id="KW-0328">Glycosyltransferase</keyword>
<name>A0AAP0FDC8_9MAGN</name>
<evidence type="ECO:0000313" key="7">
    <source>
        <dbReference type="EMBL" id="KAK9107797.1"/>
    </source>
</evidence>
<evidence type="ECO:0000256" key="4">
    <source>
        <dbReference type="ARBA" id="ARBA00022679"/>
    </source>
</evidence>
<comment type="catalytic activity">
    <reaction evidence="5">
        <text>an NDP-alpha-D-glucose + D-fructose = a ribonucleoside 5'-diphosphate + sucrose + H(+)</text>
        <dbReference type="Rhea" id="RHEA:16241"/>
        <dbReference type="ChEBI" id="CHEBI:15378"/>
        <dbReference type="ChEBI" id="CHEBI:17992"/>
        <dbReference type="ChEBI" id="CHEBI:37721"/>
        <dbReference type="ChEBI" id="CHEBI:57930"/>
        <dbReference type="ChEBI" id="CHEBI:76533"/>
        <dbReference type="EC" id="2.4.1.13"/>
    </reaction>
</comment>
<dbReference type="EMBL" id="JBBNAF010000010">
    <property type="protein sequence ID" value="KAK9107797.1"/>
    <property type="molecule type" value="Genomic_DNA"/>
</dbReference>
<accession>A0AAP0FDC8</accession>
<evidence type="ECO:0000256" key="3">
    <source>
        <dbReference type="ARBA" id="ARBA00022676"/>
    </source>
</evidence>
<feature type="domain" description="Sucrose synthase EPBD" evidence="6">
    <location>
        <begin position="83"/>
        <end position="158"/>
    </location>
</feature>
<dbReference type="PANTHER" id="PTHR45839:SF13">
    <property type="entry name" value="SUCROSE SYNTHASE 3"/>
    <property type="match status" value="1"/>
</dbReference>
<dbReference type="InterPro" id="IPR012820">
    <property type="entry name" value="Sucrose_synthase_pln/cyn"/>
</dbReference>
<reference evidence="7 8" key="1">
    <citation type="submission" date="2024-01" db="EMBL/GenBank/DDBJ databases">
        <title>Genome assemblies of Stephania.</title>
        <authorList>
            <person name="Yang L."/>
        </authorList>
    </citation>
    <scope>NUCLEOTIDE SEQUENCE [LARGE SCALE GENOMIC DNA]</scope>
    <source>
        <strain evidence="7">YNDBR</strain>
        <tissue evidence="7">Leaf</tissue>
    </source>
</reference>